<keyword evidence="4" id="KW-1185">Reference proteome</keyword>
<feature type="transmembrane region" description="Helical" evidence="1">
    <location>
        <begin position="34"/>
        <end position="56"/>
    </location>
</feature>
<reference evidence="4" key="1">
    <citation type="submission" date="2016-10" db="EMBL/GenBank/DDBJ databases">
        <authorList>
            <person name="Varghese N."/>
            <person name="Submissions S."/>
        </authorList>
    </citation>
    <scope>NUCLEOTIDE SEQUENCE [LARGE SCALE GENOMIC DNA]</scope>
    <source>
        <strain evidence="4">DSM 4771</strain>
    </source>
</reference>
<dbReference type="Proteomes" id="UP000199225">
    <property type="component" value="Unassembled WGS sequence"/>
</dbReference>
<evidence type="ECO:0000313" key="3">
    <source>
        <dbReference type="EMBL" id="SDJ34387.1"/>
    </source>
</evidence>
<dbReference type="EMBL" id="FNEV01000004">
    <property type="protein sequence ID" value="SDJ34387.1"/>
    <property type="molecule type" value="Genomic_DNA"/>
</dbReference>
<dbReference type="AlphaFoldDB" id="A0A1G8SYS7"/>
<keyword evidence="1" id="KW-0472">Membrane</keyword>
<dbReference type="InterPro" id="IPR025424">
    <property type="entry name" value="YrhK_domain"/>
</dbReference>
<evidence type="ECO:0000259" key="2">
    <source>
        <dbReference type="Pfam" id="PF14145"/>
    </source>
</evidence>
<dbReference type="RefSeq" id="WP_245688131.1">
    <property type="nucleotide sequence ID" value="NZ_FNEV01000004.1"/>
</dbReference>
<name>A0A1G8SYS7_9BACI</name>
<sequence length="101" mass="12224">MAEQNTDTQSQSRKEYVDNKMNYHSQFYKKKYKVMYTVNDFLAGLWFFIGSVLFYFPEPYKTWGISLFVLGSIEFMIRPTIRLVHEARARKHYGEQYDKKQ</sequence>
<evidence type="ECO:0000313" key="4">
    <source>
        <dbReference type="Proteomes" id="UP000199225"/>
    </source>
</evidence>
<keyword evidence="1" id="KW-0812">Transmembrane</keyword>
<dbReference type="Pfam" id="PF14145">
    <property type="entry name" value="YrhK"/>
    <property type="match status" value="1"/>
</dbReference>
<feature type="domain" description="YrhK" evidence="2">
    <location>
        <begin position="31"/>
        <end position="86"/>
    </location>
</feature>
<accession>A0A1G8SYS7</accession>
<organism evidence="3 4">
    <name type="scientific">Salimicrobium halophilum</name>
    <dbReference type="NCBI Taxonomy" id="86666"/>
    <lineage>
        <taxon>Bacteria</taxon>
        <taxon>Bacillati</taxon>
        <taxon>Bacillota</taxon>
        <taxon>Bacilli</taxon>
        <taxon>Bacillales</taxon>
        <taxon>Bacillaceae</taxon>
        <taxon>Salimicrobium</taxon>
    </lineage>
</organism>
<dbReference type="STRING" id="86666.SAMN04490247_1603"/>
<feature type="transmembrane region" description="Helical" evidence="1">
    <location>
        <begin position="62"/>
        <end position="81"/>
    </location>
</feature>
<keyword evidence="1" id="KW-1133">Transmembrane helix</keyword>
<evidence type="ECO:0000256" key="1">
    <source>
        <dbReference type="SAM" id="Phobius"/>
    </source>
</evidence>
<gene>
    <name evidence="3" type="ORF">SAMN04490247_1603</name>
</gene>
<proteinExistence type="predicted"/>
<protein>
    <submittedName>
        <fullName evidence="3">YrhK-like protein</fullName>
    </submittedName>
</protein>